<protein>
    <submittedName>
        <fullName evidence="3">N-acetylmuramoyl-L-alanine amidase</fullName>
    </submittedName>
</protein>
<gene>
    <name evidence="3" type="ORF">BXT84_02685</name>
</gene>
<evidence type="ECO:0000313" key="4">
    <source>
        <dbReference type="Proteomes" id="UP000325292"/>
    </source>
</evidence>
<organism evidence="3 4">
    <name type="scientific">Sulfobacillus thermotolerans</name>
    <dbReference type="NCBI Taxonomy" id="338644"/>
    <lineage>
        <taxon>Bacteria</taxon>
        <taxon>Bacillati</taxon>
        <taxon>Bacillota</taxon>
        <taxon>Clostridia</taxon>
        <taxon>Eubacteriales</taxon>
        <taxon>Clostridiales Family XVII. Incertae Sedis</taxon>
        <taxon>Sulfobacillus</taxon>
    </lineage>
</organism>
<keyword evidence="1" id="KW-0378">Hydrolase</keyword>
<dbReference type="InterPro" id="IPR050695">
    <property type="entry name" value="N-acetylmuramoyl_amidase_3"/>
</dbReference>
<evidence type="ECO:0000259" key="2">
    <source>
        <dbReference type="SMART" id="SM00646"/>
    </source>
</evidence>
<dbReference type="SMART" id="SM00646">
    <property type="entry name" value="Ami_3"/>
    <property type="match status" value="1"/>
</dbReference>
<dbReference type="Pfam" id="PF01520">
    <property type="entry name" value="Amidase_3"/>
    <property type="match status" value="1"/>
</dbReference>
<dbReference type="InterPro" id="IPR002508">
    <property type="entry name" value="MurNAc-LAA_cat"/>
</dbReference>
<reference evidence="3 4" key="1">
    <citation type="journal article" date="2019" name="Sci. Rep.">
        <title>Sulfobacillus thermotolerans: new insights into resistance and metabolic capacities of acidophilic chemolithotrophs.</title>
        <authorList>
            <person name="Panyushkina A.E."/>
            <person name="Babenko V.V."/>
            <person name="Nikitina A.S."/>
            <person name="Selezneva O.V."/>
            <person name="Tsaplina I.A."/>
            <person name="Letarova M.A."/>
            <person name="Kostryukova E.S."/>
            <person name="Letarov A.V."/>
        </authorList>
    </citation>
    <scope>NUCLEOTIDE SEQUENCE [LARGE SCALE GENOMIC DNA]</scope>
    <source>
        <strain evidence="3 4">Kr1</strain>
    </source>
</reference>
<dbReference type="Proteomes" id="UP000325292">
    <property type="component" value="Chromosome"/>
</dbReference>
<accession>A0ABM6RVF2</accession>
<name>A0ABM6RVF2_9FIRM</name>
<dbReference type="CDD" id="cd02696">
    <property type="entry name" value="MurNAc-LAA"/>
    <property type="match status" value="1"/>
</dbReference>
<sequence>MNGTLQQLLKRWLGAGIVVGACLLLSGAGTAPSGGIAGALLRGRTIIIDPGHGGYDPGAKGRVAQEDQVNLAMSLALKQWFEEAGARVLLTWDRPGAIPSHRKYRVQQRTTWINQTGGNVLIDIHCNSADPGSHGPQTFYWDGKGSYHLAHDVQEELQYFTKTRRKVTRIDQYVLRQAQMPAINVEVGFITNRKEEQLLINPAYQRKLTWYIFLGTERWFLKGRWPEKLLQAPPPTHLLIRD</sequence>
<evidence type="ECO:0000256" key="1">
    <source>
        <dbReference type="ARBA" id="ARBA00022801"/>
    </source>
</evidence>
<feature type="domain" description="MurNAc-LAA" evidence="2">
    <location>
        <begin position="110"/>
        <end position="217"/>
    </location>
</feature>
<evidence type="ECO:0000313" key="3">
    <source>
        <dbReference type="EMBL" id="AUW95355.1"/>
    </source>
</evidence>
<dbReference type="Gene3D" id="3.40.630.40">
    <property type="entry name" value="Zn-dependent exopeptidases"/>
    <property type="match status" value="1"/>
</dbReference>
<dbReference type="EMBL" id="CP019454">
    <property type="protein sequence ID" value="AUW95355.1"/>
    <property type="molecule type" value="Genomic_DNA"/>
</dbReference>
<dbReference type="PANTHER" id="PTHR30404:SF0">
    <property type="entry name" value="N-ACETYLMURAMOYL-L-ALANINE AMIDASE AMIC"/>
    <property type="match status" value="1"/>
</dbReference>
<dbReference type="SUPFAM" id="SSF53187">
    <property type="entry name" value="Zn-dependent exopeptidases"/>
    <property type="match status" value="1"/>
</dbReference>
<proteinExistence type="predicted"/>
<keyword evidence="4" id="KW-1185">Reference proteome</keyword>
<dbReference type="PANTHER" id="PTHR30404">
    <property type="entry name" value="N-ACETYLMURAMOYL-L-ALANINE AMIDASE"/>
    <property type="match status" value="1"/>
</dbReference>